<evidence type="ECO:0000313" key="2">
    <source>
        <dbReference type="EMBL" id="EMS72411.1"/>
    </source>
</evidence>
<sequence length="54" mass="6308">MEDIYCLVMFSISYQFSGVYYNLYVGIIFLNIHWEGIKILLPGNRTAIKNFISV</sequence>
<keyword evidence="3" id="KW-1185">Reference proteome</keyword>
<organism evidence="2 3">
    <name type="scientific">Ruminiclostridium cellobioparum subsp. termitidis CT1112</name>
    <dbReference type="NCBI Taxonomy" id="1195236"/>
    <lineage>
        <taxon>Bacteria</taxon>
        <taxon>Bacillati</taxon>
        <taxon>Bacillota</taxon>
        <taxon>Clostridia</taxon>
        <taxon>Eubacteriales</taxon>
        <taxon>Oscillospiraceae</taxon>
        <taxon>Ruminiclostridium</taxon>
    </lineage>
</organism>
<comment type="caution">
    <text evidence="2">The sequence shown here is derived from an EMBL/GenBank/DDBJ whole genome shotgun (WGS) entry which is preliminary data.</text>
</comment>
<protein>
    <submittedName>
        <fullName evidence="2">Uncharacterized protein</fullName>
    </submittedName>
</protein>
<keyword evidence="1" id="KW-0472">Membrane</keyword>
<keyword evidence="1" id="KW-1133">Transmembrane helix</keyword>
<gene>
    <name evidence="2" type="ORF">CTER_1600</name>
</gene>
<dbReference type="STRING" id="1195236.CTER_1600"/>
<feature type="transmembrane region" description="Helical" evidence="1">
    <location>
        <begin position="12"/>
        <end position="32"/>
    </location>
</feature>
<evidence type="ECO:0000256" key="1">
    <source>
        <dbReference type="SAM" id="Phobius"/>
    </source>
</evidence>
<accession>S0FPZ7</accession>
<name>S0FPZ7_RUMCE</name>
<dbReference type="Proteomes" id="UP000014155">
    <property type="component" value="Unassembled WGS sequence"/>
</dbReference>
<evidence type="ECO:0000313" key="3">
    <source>
        <dbReference type="Proteomes" id="UP000014155"/>
    </source>
</evidence>
<dbReference type="AlphaFoldDB" id="S0FPZ7"/>
<reference evidence="2 3" key="1">
    <citation type="journal article" date="2013" name="Genome Announc.">
        <title>Draft Genome Sequence of the Cellulolytic, Mesophilic, Anaerobic Bacterium Clostridium termitidis Strain CT1112 (DSM 5398).</title>
        <authorList>
            <person name="Lal S."/>
            <person name="Ramachandran U."/>
            <person name="Zhang X."/>
            <person name="Munir R."/>
            <person name="Sparling R."/>
            <person name="Levin D.B."/>
        </authorList>
    </citation>
    <scope>NUCLEOTIDE SEQUENCE [LARGE SCALE GENOMIC DNA]</scope>
    <source>
        <strain evidence="2 3">CT1112</strain>
    </source>
</reference>
<dbReference type="EMBL" id="AORV01000027">
    <property type="protein sequence ID" value="EMS72411.1"/>
    <property type="molecule type" value="Genomic_DNA"/>
</dbReference>
<keyword evidence="1" id="KW-0812">Transmembrane</keyword>
<proteinExistence type="predicted"/>
<dbReference type="PATRIC" id="fig|1195236.3.peg.1926"/>